<reference evidence="1 2" key="1">
    <citation type="submission" date="2019-05" db="EMBL/GenBank/DDBJ databases">
        <title>Another draft genome of Portunus trituberculatus and its Hox gene families provides insights of decapod evolution.</title>
        <authorList>
            <person name="Jeong J.-H."/>
            <person name="Song I."/>
            <person name="Kim S."/>
            <person name="Choi T."/>
            <person name="Kim D."/>
            <person name="Ryu S."/>
            <person name="Kim W."/>
        </authorList>
    </citation>
    <scope>NUCLEOTIDE SEQUENCE [LARGE SCALE GENOMIC DNA]</scope>
    <source>
        <tissue evidence="1">Muscle</tissue>
    </source>
</reference>
<dbReference type="Proteomes" id="UP000324222">
    <property type="component" value="Unassembled WGS sequence"/>
</dbReference>
<comment type="caution">
    <text evidence="1">The sequence shown here is derived from an EMBL/GenBank/DDBJ whole genome shotgun (WGS) entry which is preliminary data.</text>
</comment>
<protein>
    <submittedName>
        <fullName evidence="1">Uncharacterized protein</fullName>
    </submittedName>
</protein>
<organism evidence="1 2">
    <name type="scientific">Portunus trituberculatus</name>
    <name type="common">Swimming crab</name>
    <name type="synonym">Neptunus trituberculatus</name>
    <dbReference type="NCBI Taxonomy" id="210409"/>
    <lineage>
        <taxon>Eukaryota</taxon>
        <taxon>Metazoa</taxon>
        <taxon>Ecdysozoa</taxon>
        <taxon>Arthropoda</taxon>
        <taxon>Crustacea</taxon>
        <taxon>Multicrustacea</taxon>
        <taxon>Malacostraca</taxon>
        <taxon>Eumalacostraca</taxon>
        <taxon>Eucarida</taxon>
        <taxon>Decapoda</taxon>
        <taxon>Pleocyemata</taxon>
        <taxon>Brachyura</taxon>
        <taxon>Eubrachyura</taxon>
        <taxon>Portunoidea</taxon>
        <taxon>Portunidae</taxon>
        <taxon>Portuninae</taxon>
        <taxon>Portunus</taxon>
    </lineage>
</organism>
<dbReference type="EMBL" id="VSRR010017072">
    <property type="protein sequence ID" value="MPC60001.1"/>
    <property type="molecule type" value="Genomic_DNA"/>
</dbReference>
<proteinExistence type="predicted"/>
<keyword evidence="2" id="KW-1185">Reference proteome</keyword>
<evidence type="ECO:0000313" key="1">
    <source>
        <dbReference type="EMBL" id="MPC60001.1"/>
    </source>
</evidence>
<dbReference type="AlphaFoldDB" id="A0A5B7GIT4"/>
<evidence type="ECO:0000313" key="2">
    <source>
        <dbReference type="Proteomes" id="UP000324222"/>
    </source>
</evidence>
<name>A0A5B7GIT4_PORTR</name>
<sequence>MANGGRNLENGRDHYFDTPMYLLTRDPQPYCDDCFVPLTVRHLLVECSSLIELRHRYLYRCRGRDSGRRQMTADVAAPYFNALSSGAPTSLTPAGHASGTSCRPWITYRTHGHLDLPAVFSAAL</sequence>
<accession>A0A5B7GIT4</accession>
<gene>
    <name evidence="1" type="ORF">E2C01_054036</name>
</gene>